<keyword evidence="7" id="KW-0961">Cell wall biogenesis/degradation</keyword>
<evidence type="ECO:0000256" key="1">
    <source>
        <dbReference type="ARBA" id="ARBA00004191"/>
    </source>
</evidence>
<dbReference type="InterPro" id="IPR011050">
    <property type="entry name" value="Pectin_lyase_fold/virulence"/>
</dbReference>
<gene>
    <name evidence="11" type="primary">LOC132803949</name>
</gene>
<organism evidence="10 11">
    <name type="scientific">Ziziphus jujuba</name>
    <name type="common">Chinese jujube</name>
    <name type="synonym">Ziziphus sativa</name>
    <dbReference type="NCBI Taxonomy" id="326968"/>
    <lineage>
        <taxon>Eukaryota</taxon>
        <taxon>Viridiplantae</taxon>
        <taxon>Streptophyta</taxon>
        <taxon>Embryophyta</taxon>
        <taxon>Tracheophyta</taxon>
        <taxon>Spermatophyta</taxon>
        <taxon>Magnoliopsida</taxon>
        <taxon>eudicotyledons</taxon>
        <taxon>Gunneridae</taxon>
        <taxon>Pentapetalae</taxon>
        <taxon>rosids</taxon>
        <taxon>fabids</taxon>
        <taxon>Rosales</taxon>
        <taxon>Rhamnaceae</taxon>
        <taxon>Paliureae</taxon>
        <taxon>Ziziphus</taxon>
    </lineage>
</organism>
<evidence type="ECO:0000256" key="5">
    <source>
        <dbReference type="ARBA" id="ARBA00022801"/>
    </source>
</evidence>
<dbReference type="Pfam" id="PF08284">
    <property type="entry name" value="RVP_2"/>
    <property type="match status" value="1"/>
</dbReference>
<accession>A0ABM4AAN8</accession>
<evidence type="ECO:0000256" key="3">
    <source>
        <dbReference type="ARBA" id="ARBA00022512"/>
    </source>
</evidence>
<evidence type="ECO:0000256" key="9">
    <source>
        <dbReference type="RuleBase" id="RU361169"/>
    </source>
</evidence>
<dbReference type="Pfam" id="PF00295">
    <property type="entry name" value="Glyco_hydro_28"/>
    <property type="match status" value="1"/>
</dbReference>
<dbReference type="PANTHER" id="PTHR31375">
    <property type="match status" value="1"/>
</dbReference>
<keyword evidence="5 9" id="KW-0378">Hydrolase</keyword>
<dbReference type="Proteomes" id="UP001652623">
    <property type="component" value="Chromosome 1"/>
</dbReference>
<name>A0ABM4AAN8_ZIZJJ</name>
<protein>
    <submittedName>
        <fullName evidence="11">Exopolygalacturonase-like</fullName>
    </submittedName>
</protein>
<dbReference type="SUPFAM" id="SSF51126">
    <property type="entry name" value="Pectin lyase-like"/>
    <property type="match status" value="1"/>
</dbReference>
<proteinExistence type="inferred from homology"/>
<keyword evidence="10" id="KW-1185">Reference proteome</keyword>
<evidence type="ECO:0000256" key="4">
    <source>
        <dbReference type="ARBA" id="ARBA00022525"/>
    </source>
</evidence>
<evidence type="ECO:0000256" key="6">
    <source>
        <dbReference type="ARBA" id="ARBA00023295"/>
    </source>
</evidence>
<keyword evidence="3" id="KW-0134">Cell wall</keyword>
<dbReference type="InterPro" id="IPR012334">
    <property type="entry name" value="Pectin_lyas_fold"/>
</dbReference>
<dbReference type="GeneID" id="132803949"/>
<sequence length="329" mass="36125">MEADLILLDLSGLDVILDMDWLARNHTSVDCYNKEVTFRRPGLPEVVFRGEVGRPLPRLISTLTAKKLLNKGCQGYLAHMIDTRVNGVRLEDIPVVRDFPDVFPEELPGLPPEKEVDFSIELIPGVQAADSKMFHINLLGCNNLKLESLNISAPKDSPNTDGIHIGYSKNIEISSSTIGTGDDCVSLGQGSKNINIFDISCGPGHGISVGSLGNYPDEREVLIRLSVWNCTSNETQNGVRIKTWPDNTTDGFVSNIVFDDIFMNNVGNPIIIDQKYCPYYKCRPELASHINVSNLSYTNIHGTSASKVAVSLVCSSDFPCQNVKIGDIN</sequence>
<evidence type="ECO:0000256" key="2">
    <source>
        <dbReference type="ARBA" id="ARBA00008834"/>
    </source>
</evidence>
<evidence type="ECO:0000256" key="8">
    <source>
        <dbReference type="PROSITE-ProRule" id="PRU10052"/>
    </source>
</evidence>
<evidence type="ECO:0000313" key="11">
    <source>
        <dbReference type="RefSeq" id="XP_060673793.1"/>
    </source>
</evidence>
<comment type="similarity">
    <text evidence="2 9">Belongs to the glycosyl hydrolase 28 family.</text>
</comment>
<feature type="active site" evidence="8">
    <location>
        <position position="205"/>
    </location>
</feature>
<keyword evidence="6 9" id="KW-0326">Glycosidase</keyword>
<dbReference type="RefSeq" id="XP_060673793.1">
    <property type="nucleotide sequence ID" value="XM_060817810.1"/>
</dbReference>
<evidence type="ECO:0000313" key="10">
    <source>
        <dbReference type="Proteomes" id="UP001652623"/>
    </source>
</evidence>
<dbReference type="Gene3D" id="2.160.20.10">
    <property type="entry name" value="Single-stranded right-handed beta-helix, Pectin lyase-like"/>
    <property type="match status" value="1"/>
</dbReference>
<dbReference type="PROSITE" id="PS00502">
    <property type="entry name" value="POLYGALACTURONASE"/>
    <property type="match status" value="1"/>
</dbReference>
<dbReference type="InterPro" id="IPR000743">
    <property type="entry name" value="Glyco_hydro_28"/>
</dbReference>
<comment type="subcellular location">
    <subcellularLocation>
        <location evidence="1">Secreted</location>
        <location evidence="1">Cell wall</location>
    </subcellularLocation>
</comment>
<keyword evidence="4" id="KW-0964">Secreted</keyword>
<reference evidence="11" key="1">
    <citation type="submission" date="2025-08" db="UniProtKB">
        <authorList>
            <consortium name="RefSeq"/>
        </authorList>
    </citation>
    <scope>IDENTIFICATION</scope>
    <source>
        <tissue evidence="11">Seedling</tissue>
    </source>
</reference>
<evidence type="ECO:0000256" key="7">
    <source>
        <dbReference type="ARBA" id="ARBA00023316"/>
    </source>
</evidence>